<dbReference type="GO" id="GO:0003729">
    <property type="term" value="F:mRNA binding"/>
    <property type="evidence" value="ECO:0007669"/>
    <property type="project" value="UniProtKB-ARBA"/>
</dbReference>
<feature type="domain" description="S1 motif" evidence="4">
    <location>
        <begin position="105"/>
        <end position="170"/>
    </location>
</feature>
<dbReference type="SUPFAM" id="SSF50249">
    <property type="entry name" value="Nucleic acid-binding proteins"/>
    <property type="match status" value="4"/>
</dbReference>
<dbReference type="InterPro" id="IPR050437">
    <property type="entry name" value="Ribos_protein_bS1-like"/>
</dbReference>
<evidence type="ECO:0000256" key="3">
    <source>
        <dbReference type="ARBA" id="ARBA00023274"/>
    </source>
</evidence>
<comment type="caution">
    <text evidence="5">The sequence shown here is derived from an EMBL/GenBank/DDBJ whole genome shotgun (WGS) entry which is preliminary data.</text>
</comment>
<dbReference type="InterPro" id="IPR003029">
    <property type="entry name" value="S1_domain"/>
</dbReference>
<organism evidence="5 6">
    <name type="scientific">Tepidibacillus decaturensis</name>
    <dbReference type="NCBI Taxonomy" id="1413211"/>
    <lineage>
        <taxon>Bacteria</taxon>
        <taxon>Bacillati</taxon>
        <taxon>Bacillota</taxon>
        <taxon>Bacilli</taxon>
        <taxon>Bacillales</taxon>
        <taxon>Bacillaceae</taxon>
        <taxon>Tepidibacillus</taxon>
    </lineage>
</organism>
<keyword evidence="6" id="KW-1185">Reference proteome</keyword>
<dbReference type="GO" id="GO:0006412">
    <property type="term" value="P:translation"/>
    <property type="evidence" value="ECO:0007669"/>
    <property type="project" value="TreeGrafter"/>
</dbReference>
<dbReference type="NCBIfam" id="NF005208">
    <property type="entry name" value="PRK06676.1"/>
    <property type="match status" value="1"/>
</dbReference>
<reference evidence="5 6" key="1">
    <citation type="submission" date="2016-02" db="EMBL/GenBank/DDBJ databases">
        <title>Draft Genome for Tepidibacillus decaturensis nov. sp. Strain Z9, an Anaerobic, Moderately Thermophilic and Heterotrophic Bacterium from Deep Subsurface of the Illinois Basin, USA.</title>
        <authorList>
            <person name="Dong Y."/>
            <person name="Chang J.Y."/>
            <person name="Sanford R."/>
            <person name="Fouke B.W."/>
        </authorList>
    </citation>
    <scope>NUCLEOTIDE SEQUENCE [LARGE SCALE GENOMIC DNA]</scope>
    <source>
        <strain evidence="5 6">Z9</strain>
    </source>
</reference>
<evidence type="ECO:0000313" key="6">
    <source>
        <dbReference type="Proteomes" id="UP000070352"/>
    </source>
</evidence>
<feature type="domain" description="S1 motif" evidence="4">
    <location>
        <begin position="191"/>
        <end position="259"/>
    </location>
</feature>
<dbReference type="Gene3D" id="2.40.50.140">
    <property type="entry name" value="Nucleic acid-binding proteins"/>
    <property type="match status" value="4"/>
</dbReference>
<feature type="domain" description="S1 motif" evidence="4">
    <location>
        <begin position="276"/>
        <end position="345"/>
    </location>
</feature>
<dbReference type="PANTHER" id="PTHR10724">
    <property type="entry name" value="30S RIBOSOMAL PROTEIN S1"/>
    <property type="match status" value="1"/>
</dbReference>
<dbReference type="PANTHER" id="PTHR10724:SF7">
    <property type="entry name" value="SMALL RIBOSOMAL SUBUNIT PROTEIN BS1C"/>
    <property type="match status" value="1"/>
</dbReference>
<dbReference type="GO" id="GO:0005737">
    <property type="term" value="C:cytoplasm"/>
    <property type="evidence" value="ECO:0007669"/>
    <property type="project" value="UniProtKB-ARBA"/>
</dbReference>
<sequence length="384" mass="42993">MVEEMNSEMTNVMSLKEGDIVKGTIAKIEEKEALVNIGYKYDGILPIGEIANVHIEKITDVLKVGDQVECKVLRVNDGKEQVLLSKKVIDREKAWDTLQHKLSTGEVFEVKVADVVKGGLVVDVGVRGFVPASMVERHFVEDFADYKGKTLRVKVVEIDQDKNKVILSQRAVLDEEFNKKQKELVAQIKVGDILLGTVQRLTNFGAFIDLGRVDGLVHVSEISWNRIGKPVDVLKEGDKVNVKVLRVDPETKRISLSIKETMQNPIHLAIENLKIGEIYTGIVKRLVSFGAFVEIQPNVEGLVHISQISHQHIGQPSEVLKIGQEVKVKVLDVDPSSERISLSIREAEEQEVEKEVKENHLIQEQHNTGFTLADILGDKLKKLK</sequence>
<dbReference type="SMART" id="SM00316">
    <property type="entry name" value="S1"/>
    <property type="match status" value="4"/>
</dbReference>
<dbReference type="PRINTS" id="PR00681">
    <property type="entry name" value="RIBOSOMALS1"/>
</dbReference>
<dbReference type="AlphaFoldDB" id="A0A135L411"/>
<keyword evidence="2 5" id="KW-0689">Ribosomal protein</keyword>
<protein>
    <submittedName>
        <fullName evidence="5">30S ribosomal protein S1</fullName>
    </submittedName>
</protein>
<dbReference type="FunFam" id="2.40.50.140:FF:000051">
    <property type="entry name" value="RNA-binding transcriptional accessory protein"/>
    <property type="match status" value="2"/>
</dbReference>
<dbReference type="Proteomes" id="UP000070352">
    <property type="component" value="Unassembled WGS sequence"/>
</dbReference>
<dbReference type="CDD" id="cd04465">
    <property type="entry name" value="S1_RPS1_repeat_ec2_hs2"/>
    <property type="match status" value="1"/>
</dbReference>
<dbReference type="InterPro" id="IPR035104">
    <property type="entry name" value="Ribosomal_protein_S1-like"/>
</dbReference>
<dbReference type="STRING" id="1413211.U473_06190"/>
<gene>
    <name evidence="5" type="ORF">U473_06190</name>
</gene>
<dbReference type="Pfam" id="PF00575">
    <property type="entry name" value="S1"/>
    <property type="match status" value="4"/>
</dbReference>
<feature type="domain" description="S1 motif" evidence="4">
    <location>
        <begin position="18"/>
        <end position="87"/>
    </location>
</feature>
<dbReference type="RefSeq" id="WP_068724414.1">
    <property type="nucleotide sequence ID" value="NZ_LSKU01000001.1"/>
</dbReference>
<name>A0A135L411_9BACI</name>
<dbReference type="GO" id="GO:0005840">
    <property type="term" value="C:ribosome"/>
    <property type="evidence" value="ECO:0007669"/>
    <property type="project" value="UniProtKB-KW"/>
</dbReference>
<dbReference type="InterPro" id="IPR012340">
    <property type="entry name" value="NA-bd_OB-fold"/>
</dbReference>
<keyword evidence="3" id="KW-0687">Ribonucleoprotein</keyword>
<evidence type="ECO:0000313" key="5">
    <source>
        <dbReference type="EMBL" id="KXG43651.1"/>
    </source>
</evidence>
<comment type="similarity">
    <text evidence="1">Belongs to the bacterial ribosomal protein bS1 family.</text>
</comment>
<accession>A0A135L411</accession>
<dbReference type="CDD" id="cd05688">
    <property type="entry name" value="S1_RPS1_repeat_ec3"/>
    <property type="match status" value="1"/>
</dbReference>
<dbReference type="EMBL" id="LSKU01000001">
    <property type="protein sequence ID" value="KXG43651.1"/>
    <property type="molecule type" value="Genomic_DNA"/>
</dbReference>
<evidence type="ECO:0000256" key="1">
    <source>
        <dbReference type="ARBA" id="ARBA00006767"/>
    </source>
</evidence>
<evidence type="ECO:0000259" key="4">
    <source>
        <dbReference type="PROSITE" id="PS50126"/>
    </source>
</evidence>
<dbReference type="GO" id="GO:1990904">
    <property type="term" value="C:ribonucleoprotein complex"/>
    <property type="evidence" value="ECO:0007669"/>
    <property type="project" value="UniProtKB-KW"/>
</dbReference>
<dbReference type="OrthoDB" id="9804077at2"/>
<dbReference type="PROSITE" id="PS50126">
    <property type="entry name" value="S1"/>
    <property type="match status" value="4"/>
</dbReference>
<proteinExistence type="inferred from homology"/>
<evidence type="ECO:0000256" key="2">
    <source>
        <dbReference type="ARBA" id="ARBA00022980"/>
    </source>
</evidence>
<dbReference type="CDD" id="cd05687">
    <property type="entry name" value="S1_RPS1_repeat_ec1_hs1"/>
    <property type="match status" value="1"/>
</dbReference>
<dbReference type="GO" id="GO:0003735">
    <property type="term" value="F:structural constituent of ribosome"/>
    <property type="evidence" value="ECO:0007669"/>
    <property type="project" value="TreeGrafter"/>
</dbReference>